<dbReference type="AlphaFoldDB" id="A0A4C1VQM0"/>
<reference evidence="2 3" key="1">
    <citation type="journal article" date="2019" name="Commun. Biol.">
        <title>The bagworm genome reveals a unique fibroin gene that provides high tensile strength.</title>
        <authorList>
            <person name="Kono N."/>
            <person name="Nakamura H."/>
            <person name="Ohtoshi R."/>
            <person name="Tomita M."/>
            <person name="Numata K."/>
            <person name="Arakawa K."/>
        </authorList>
    </citation>
    <scope>NUCLEOTIDE SEQUENCE [LARGE SCALE GENOMIC DNA]</scope>
</reference>
<evidence type="ECO:0000313" key="2">
    <source>
        <dbReference type="EMBL" id="GBP40647.1"/>
    </source>
</evidence>
<evidence type="ECO:0000313" key="3">
    <source>
        <dbReference type="Proteomes" id="UP000299102"/>
    </source>
</evidence>
<feature type="chain" id="PRO_5020029808" description="Secreted protein" evidence="1">
    <location>
        <begin position="24"/>
        <end position="74"/>
    </location>
</feature>
<accession>A0A4C1VQM0</accession>
<name>A0A4C1VQM0_EUMVA</name>
<comment type="caution">
    <text evidence="2">The sequence shown here is derived from an EMBL/GenBank/DDBJ whole genome shotgun (WGS) entry which is preliminary data.</text>
</comment>
<evidence type="ECO:0000256" key="1">
    <source>
        <dbReference type="SAM" id="SignalP"/>
    </source>
</evidence>
<gene>
    <name evidence="2" type="ORF">EVAR_32690_1</name>
</gene>
<evidence type="ECO:0008006" key="4">
    <source>
        <dbReference type="Google" id="ProtNLM"/>
    </source>
</evidence>
<sequence>MTPTGGDPSLALVVLQLAMAAAAACTTCAESEWRVKCEPSTKQWHLLTGVAAHPWARYCNLYAFSMCEKQLNGF</sequence>
<keyword evidence="1" id="KW-0732">Signal</keyword>
<keyword evidence="3" id="KW-1185">Reference proteome</keyword>
<dbReference type="EMBL" id="BGZK01000385">
    <property type="protein sequence ID" value="GBP40647.1"/>
    <property type="molecule type" value="Genomic_DNA"/>
</dbReference>
<proteinExistence type="predicted"/>
<organism evidence="2 3">
    <name type="scientific">Eumeta variegata</name>
    <name type="common">Bagworm moth</name>
    <name type="synonym">Eumeta japonica</name>
    <dbReference type="NCBI Taxonomy" id="151549"/>
    <lineage>
        <taxon>Eukaryota</taxon>
        <taxon>Metazoa</taxon>
        <taxon>Ecdysozoa</taxon>
        <taxon>Arthropoda</taxon>
        <taxon>Hexapoda</taxon>
        <taxon>Insecta</taxon>
        <taxon>Pterygota</taxon>
        <taxon>Neoptera</taxon>
        <taxon>Endopterygota</taxon>
        <taxon>Lepidoptera</taxon>
        <taxon>Glossata</taxon>
        <taxon>Ditrysia</taxon>
        <taxon>Tineoidea</taxon>
        <taxon>Psychidae</taxon>
        <taxon>Oiketicinae</taxon>
        <taxon>Eumeta</taxon>
    </lineage>
</organism>
<protein>
    <recommendedName>
        <fullName evidence="4">Secreted protein</fullName>
    </recommendedName>
</protein>
<dbReference type="Proteomes" id="UP000299102">
    <property type="component" value="Unassembled WGS sequence"/>
</dbReference>
<feature type="signal peptide" evidence="1">
    <location>
        <begin position="1"/>
        <end position="23"/>
    </location>
</feature>